<protein>
    <submittedName>
        <fullName evidence="1">Uncharacterized protein</fullName>
    </submittedName>
</protein>
<reference evidence="1" key="1">
    <citation type="journal article" date="2015" name="Nature">
        <title>Complex archaea that bridge the gap between prokaryotes and eukaryotes.</title>
        <authorList>
            <person name="Spang A."/>
            <person name="Saw J.H."/>
            <person name="Jorgensen S.L."/>
            <person name="Zaremba-Niedzwiedzka K."/>
            <person name="Martijn J."/>
            <person name="Lind A.E."/>
            <person name="van Eijk R."/>
            <person name="Schleper C."/>
            <person name="Guy L."/>
            <person name="Ettema T.J."/>
        </authorList>
    </citation>
    <scope>NUCLEOTIDE SEQUENCE</scope>
</reference>
<dbReference type="EMBL" id="LAZR01035135">
    <property type="protein sequence ID" value="KKL28329.1"/>
    <property type="molecule type" value="Genomic_DNA"/>
</dbReference>
<sequence length="67" mass="7905">MEKLESLHGNLYDTKVNDLGYVTCPHCRCYLILGGFMGDPDYYHFRCSCCDRDFRMKNKADKDFKII</sequence>
<dbReference type="AlphaFoldDB" id="A0A0F9C2F7"/>
<evidence type="ECO:0000313" key="1">
    <source>
        <dbReference type="EMBL" id="KKL28329.1"/>
    </source>
</evidence>
<accession>A0A0F9C2F7</accession>
<gene>
    <name evidence="1" type="ORF">LCGC14_2376290</name>
</gene>
<comment type="caution">
    <text evidence="1">The sequence shown here is derived from an EMBL/GenBank/DDBJ whole genome shotgun (WGS) entry which is preliminary data.</text>
</comment>
<name>A0A0F9C2F7_9ZZZZ</name>
<proteinExistence type="predicted"/>
<organism evidence="1">
    <name type="scientific">marine sediment metagenome</name>
    <dbReference type="NCBI Taxonomy" id="412755"/>
    <lineage>
        <taxon>unclassified sequences</taxon>
        <taxon>metagenomes</taxon>
        <taxon>ecological metagenomes</taxon>
    </lineage>
</organism>